<feature type="region of interest" description="Disordered" evidence="1">
    <location>
        <begin position="33"/>
        <end position="61"/>
    </location>
</feature>
<sequence>MIYRFCKRWAIRSALRTGAYADHVRRCQPAGNVFPPWSPGREDADGHAVGAGAGTGGGLLRERVDGAPAMVACGQRLEGPGADVNATAADSRTGSPAPAPGLRRSIGASAVRDRPGTPRDAQG</sequence>
<feature type="compositionally biased region" description="Gly residues" evidence="1">
    <location>
        <begin position="49"/>
        <end position="59"/>
    </location>
</feature>
<organism evidence="2 3">
    <name type="scientific">Streptomyces enissocaesilis</name>
    <dbReference type="NCBI Taxonomy" id="332589"/>
    <lineage>
        <taxon>Bacteria</taxon>
        <taxon>Bacillati</taxon>
        <taxon>Actinomycetota</taxon>
        <taxon>Actinomycetes</taxon>
        <taxon>Kitasatosporales</taxon>
        <taxon>Streptomycetaceae</taxon>
        <taxon>Streptomyces</taxon>
        <taxon>Streptomyces rochei group</taxon>
    </lineage>
</organism>
<feature type="compositionally biased region" description="Basic and acidic residues" evidence="1">
    <location>
        <begin position="111"/>
        <end position="123"/>
    </location>
</feature>
<evidence type="ECO:0000256" key="1">
    <source>
        <dbReference type="SAM" id="MobiDB-lite"/>
    </source>
</evidence>
<keyword evidence="3" id="KW-1185">Reference proteome</keyword>
<name>A0ABN3X7Q3_9ACTN</name>
<reference evidence="2 3" key="1">
    <citation type="journal article" date="2019" name="Int. J. Syst. Evol. Microbiol.">
        <title>The Global Catalogue of Microorganisms (GCM) 10K type strain sequencing project: providing services to taxonomists for standard genome sequencing and annotation.</title>
        <authorList>
            <consortium name="The Broad Institute Genomics Platform"/>
            <consortium name="The Broad Institute Genome Sequencing Center for Infectious Disease"/>
            <person name="Wu L."/>
            <person name="Ma J."/>
        </authorList>
    </citation>
    <scope>NUCLEOTIDE SEQUENCE [LARGE SCALE GENOMIC DNA]</scope>
    <source>
        <strain evidence="2 3">JCM 9088</strain>
    </source>
</reference>
<protein>
    <submittedName>
        <fullName evidence="2">Uncharacterized protein</fullName>
    </submittedName>
</protein>
<evidence type="ECO:0000313" key="3">
    <source>
        <dbReference type="Proteomes" id="UP001500403"/>
    </source>
</evidence>
<proteinExistence type="predicted"/>
<gene>
    <name evidence="2" type="ORF">GCM10010446_28990</name>
</gene>
<comment type="caution">
    <text evidence="2">The sequence shown here is derived from an EMBL/GenBank/DDBJ whole genome shotgun (WGS) entry which is preliminary data.</text>
</comment>
<dbReference type="EMBL" id="BAAAUD010000031">
    <property type="protein sequence ID" value="GAA2941964.1"/>
    <property type="molecule type" value="Genomic_DNA"/>
</dbReference>
<feature type="region of interest" description="Disordered" evidence="1">
    <location>
        <begin position="77"/>
        <end position="123"/>
    </location>
</feature>
<dbReference type="Proteomes" id="UP001500403">
    <property type="component" value="Unassembled WGS sequence"/>
</dbReference>
<evidence type="ECO:0000313" key="2">
    <source>
        <dbReference type="EMBL" id="GAA2941964.1"/>
    </source>
</evidence>
<accession>A0ABN3X7Q3</accession>